<comment type="caution">
    <text evidence="1">The sequence shown here is derived from an EMBL/GenBank/DDBJ whole genome shotgun (WGS) entry which is preliminary data.</text>
</comment>
<proteinExistence type="predicted"/>
<dbReference type="EMBL" id="JAKROA010000002">
    <property type="protein sequence ID" value="KAL5110971.1"/>
    <property type="molecule type" value="Genomic_DNA"/>
</dbReference>
<dbReference type="Proteomes" id="UP001651158">
    <property type="component" value="Unassembled WGS sequence"/>
</dbReference>
<reference evidence="1 2" key="1">
    <citation type="journal article" date="2022" name="Front. Cell. Infect. Microbiol.">
        <title>The Genomes of Two Strains of Taenia crassiceps the Animal Model for the Study of Human Cysticercosis.</title>
        <authorList>
            <person name="Bobes R.J."/>
            <person name="Estrada K."/>
            <person name="Rios-Valencia D.G."/>
            <person name="Calderon-Gallegos A."/>
            <person name="de la Torre P."/>
            <person name="Carrero J.C."/>
            <person name="Sanchez-Flores A."/>
            <person name="Laclette J.P."/>
        </authorList>
    </citation>
    <scope>NUCLEOTIDE SEQUENCE [LARGE SCALE GENOMIC DNA]</scope>
    <source>
        <strain evidence="1">WFUcys</strain>
    </source>
</reference>
<name>A0ABR4QME2_9CEST</name>
<evidence type="ECO:0000313" key="2">
    <source>
        <dbReference type="Proteomes" id="UP001651158"/>
    </source>
</evidence>
<keyword evidence="2" id="KW-1185">Reference proteome</keyword>
<organism evidence="1 2">
    <name type="scientific">Taenia crassiceps</name>
    <dbReference type="NCBI Taxonomy" id="6207"/>
    <lineage>
        <taxon>Eukaryota</taxon>
        <taxon>Metazoa</taxon>
        <taxon>Spiralia</taxon>
        <taxon>Lophotrochozoa</taxon>
        <taxon>Platyhelminthes</taxon>
        <taxon>Cestoda</taxon>
        <taxon>Eucestoda</taxon>
        <taxon>Cyclophyllidea</taxon>
        <taxon>Taeniidae</taxon>
        <taxon>Taenia</taxon>
    </lineage>
</organism>
<accession>A0ABR4QME2</accession>
<evidence type="ECO:0000313" key="1">
    <source>
        <dbReference type="EMBL" id="KAL5110971.1"/>
    </source>
</evidence>
<gene>
    <name evidence="1" type="ORF">TcWFU_009740</name>
</gene>
<sequence length="158" mass="18171">MFVLHVFISLPNFSPATNKGWNCHRRAALKSSARVDIGSFHVSSFVIPSKPLDTAPVILAANDCAYCQGGRRHLYSLERSCMKAKWRSLLWRPERRFGGELSIFLGRHPHRWNRRLRNSTALCAIISCQQPGQLRLKLYESFCENDDYSPMVYDDARL</sequence>
<protein>
    <submittedName>
        <fullName evidence="1">Uncharacterized protein</fullName>
    </submittedName>
</protein>